<feature type="region of interest" description="Disordered" evidence="1">
    <location>
        <begin position="45"/>
        <end position="70"/>
    </location>
</feature>
<protein>
    <submittedName>
        <fullName evidence="2">Uncharacterized protein</fullName>
    </submittedName>
</protein>
<evidence type="ECO:0000313" key="3">
    <source>
        <dbReference type="Proteomes" id="UP000239731"/>
    </source>
</evidence>
<gene>
    <name evidence="2" type="ORF">C7A10_07185</name>
</gene>
<evidence type="ECO:0000313" key="2">
    <source>
        <dbReference type="EMBL" id="PRW93716.1"/>
    </source>
</evidence>
<name>A0A2T0IEI0_PSEFL</name>
<comment type="caution">
    <text evidence="2">The sequence shown here is derived from an EMBL/GenBank/DDBJ whole genome shotgun (WGS) entry which is preliminary data.</text>
</comment>
<dbReference type="Proteomes" id="UP000239731">
    <property type="component" value="Unassembled WGS sequence"/>
</dbReference>
<reference evidence="2 3" key="1">
    <citation type="submission" date="2018-03" db="EMBL/GenBank/DDBJ databases">
        <title>Blue discolouration in mozzarella cheese caused by Pseudomonas fluorescens.</title>
        <authorList>
            <person name="Chiesa F."/>
            <person name="Dalmasso A."/>
            <person name="Lomonaco S."/>
        </authorList>
    </citation>
    <scope>NUCLEOTIDE SEQUENCE [LARGE SCALE GENOMIC DNA]</scope>
    <source>
        <strain evidence="2 3">11293</strain>
    </source>
</reference>
<dbReference type="EMBL" id="PVUH01000004">
    <property type="protein sequence ID" value="PRW93716.1"/>
    <property type="molecule type" value="Genomic_DNA"/>
</dbReference>
<dbReference type="AlphaFoldDB" id="A0A2T0IEI0"/>
<proteinExistence type="predicted"/>
<sequence>MRRGISKEGERLCGEGSLLPLGCEAAPLAATELYLKNLVDLVGAAPRPSGSKLPRHSKPASHCATRYRSP</sequence>
<accession>A0A2T0IEI0</accession>
<organism evidence="2 3">
    <name type="scientific">Pseudomonas fluorescens</name>
    <dbReference type="NCBI Taxonomy" id="294"/>
    <lineage>
        <taxon>Bacteria</taxon>
        <taxon>Pseudomonadati</taxon>
        <taxon>Pseudomonadota</taxon>
        <taxon>Gammaproteobacteria</taxon>
        <taxon>Pseudomonadales</taxon>
        <taxon>Pseudomonadaceae</taxon>
        <taxon>Pseudomonas</taxon>
    </lineage>
</organism>
<evidence type="ECO:0000256" key="1">
    <source>
        <dbReference type="SAM" id="MobiDB-lite"/>
    </source>
</evidence>